<reference evidence="6" key="1">
    <citation type="submission" date="2023-07" db="EMBL/GenBank/DDBJ databases">
        <authorList>
            <person name="Luz R."/>
            <person name="Cordeiro R."/>
            <person name="Fonseca A."/>
            <person name="Goncalves V."/>
        </authorList>
    </citation>
    <scope>NUCLEOTIDE SEQUENCE [LARGE SCALE GENOMIC DNA]</scope>
    <source>
        <strain evidence="6">BACA0444</strain>
    </source>
</reference>
<dbReference type="PANTHER" id="PTHR33204">
    <property type="entry name" value="TRANSCRIPTIONAL REGULATOR, MARR FAMILY"/>
    <property type="match status" value="1"/>
</dbReference>
<evidence type="ECO:0000256" key="1">
    <source>
        <dbReference type="ARBA" id="ARBA00023015"/>
    </source>
</evidence>
<evidence type="ECO:0000259" key="4">
    <source>
        <dbReference type="PROSITE" id="PS51118"/>
    </source>
</evidence>
<feature type="domain" description="HTH hxlR-type" evidence="4">
    <location>
        <begin position="17"/>
        <end position="115"/>
    </location>
</feature>
<dbReference type="RefSeq" id="WP_322876984.1">
    <property type="nucleotide sequence ID" value="NZ_JAVMIP010000002.1"/>
</dbReference>
<organism evidence="5 6">
    <name type="scientific">Pseudocalidococcus azoricus BACA0444</name>
    <dbReference type="NCBI Taxonomy" id="2918990"/>
    <lineage>
        <taxon>Bacteria</taxon>
        <taxon>Bacillati</taxon>
        <taxon>Cyanobacteriota</taxon>
        <taxon>Cyanophyceae</taxon>
        <taxon>Acaryochloridales</taxon>
        <taxon>Thermosynechococcaceae</taxon>
        <taxon>Pseudocalidococcus</taxon>
        <taxon>Pseudocalidococcus azoricus</taxon>
    </lineage>
</organism>
<dbReference type="AlphaFoldDB" id="A0AAE4FRI4"/>
<evidence type="ECO:0000313" key="5">
    <source>
        <dbReference type="EMBL" id="MDS3859675.1"/>
    </source>
</evidence>
<name>A0AAE4FRI4_9CYAN</name>
<dbReference type="PROSITE" id="PS51118">
    <property type="entry name" value="HTH_HXLR"/>
    <property type="match status" value="1"/>
</dbReference>
<keyword evidence="6" id="KW-1185">Reference proteome</keyword>
<dbReference type="PANTHER" id="PTHR33204:SF29">
    <property type="entry name" value="TRANSCRIPTIONAL REGULATOR"/>
    <property type="match status" value="1"/>
</dbReference>
<keyword evidence="1" id="KW-0805">Transcription regulation</keyword>
<dbReference type="InterPro" id="IPR002577">
    <property type="entry name" value="HTH_HxlR"/>
</dbReference>
<dbReference type="EMBL" id="JAVMIP010000002">
    <property type="protein sequence ID" value="MDS3859675.1"/>
    <property type="molecule type" value="Genomic_DNA"/>
</dbReference>
<comment type="caution">
    <text evidence="5">The sequence shown here is derived from an EMBL/GenBank/DDBJ whole genome shotgun (WGS) entry which is preliminary data.</text>
</comment>
<proteinExistence type="predicted"/>
<gene>
    <name evidence="5" type="ORF">RIF25_02525</name>
</gene>
<evidence type="ECO:0000256" key="2">
    <source>
        <dbReference type="ARBA" id="ARBA00023125"/>
    </source>
</evidence>
<keyword evidence="2" id="KW-0238">DNA-binding</keyword>
<dbReference type="InterPro" id="IPR036390">
    <property type="entry name" value="WH_DNA-bd_sf"/>
</dbReference>
<accession>A0AAE4FRI4</accession>
<protein>
    <submittedName>
        <fullName evidence="5">Helix-turn-helix domain-containing protein</fullName>
    </submittedName>
</protein>
<keyword evidence="3" id="KW-0804">Transcription</keyword>
<dbReference type="Gene3D" id="1.10.10.10">
    <property type="entry name" value="Winged helix-like DNA-binding domain superfamily/Winged helix DNA-binding domain"/>
    <property type="match status" value="1"/>
</dbReference>
<sequence length="119" mass="13458">MDTFTDSYADLSQESHCAVEATLQVIGGRWKVLILRELFGGTQRFSALNRALPGITQKMLTQQLRELEQDGIVHRQVYQQVPPRVEYSLTSLGQTLYPVLKSMHEWGKTFLAATSESKS</sequence>
<dbReference type="Proteomes" id="UP001268256">
    <property type="component" value="Unassembled WGS sequence"/>
</dbReference>
<dbReference type="Pfam" id="PF01638">
    <property type="entry name" value="HxlR"/>
    <property type="match status" value="1"/>
</dbReference>
<dbReference type="SUPFAM" id="SSF46785">
    <property type="entry name" value="Winged helix' DNA-binding domain"/>
    <property type="match status" value="1"/>
</dbReference>
<evidence type="ECO:0000256" key="3">
    <source>
        <dbReference type="ARBA" id="ARBA00023163"/>
    </source>
</evidence>
<dbReference type="InterPro" id="IPR036388">
    <property type="entry name" value="WH-like_DNA-bd_sf"/>
</dbReference>
<dbReference type="GO" id="GO:0003677">
    <property type="term" value="F:DNA binding"/>
    <property type="evidence" value="ECO:0007669"/>
    <property type="project" value="UniProtKB-KW"/>
</dbReference>
<evidence type="ECO:0000313" key="6">
    <source>
        <dbReference type="Proteomes" id="UP001268256"/>
    </source>
</evidence>